<reference evidence="3" key="1">
    <citation type="submission" date="2017-06" db="EMBL/GenBank/DDBJ databases">
        <title>Capnocytophaga spp. assemblies.</title>
        <authorList>
            <person name="Gulvik C.A."/>
        </authorList>
    </citation>
    <scope>NUCLEOTIDE SEQUENCE [LARGE SCALE GENOMIC DNA]</scope>
    <source>
        <strain evidence="3">H6253</strain>
    </source>
</reference>
<accession>A0A250FBN1</accession>
<organism evidence="2 3">
    <name type="scientific">Capnocytophaga leadbetteri</name>
    <dbReference type="NCBI Taxonomy" id="327575"/>
    <lineage>
        <taxon>Bacteria</taxon>
        <taxon>Pseudomonadati</taxon>
        <taxon>Bacteroidota</taxon>
        <taxon>Flavobacteriia</taxon>
        <taxon>Flavobacteriales</taxon>
        <taxon>Flavobacteriaceae</taxon>
        <taxon>Capnocytophaga</taxon>
    </lineage>
</organism>
<keyword evidence="3" id="KW-1185">Reference proteome</keyword>
<keyword evidence="1" id="KW-0812">Transmembrane</keyword>
<dbReference type="Pfam" id="PF16118">
    <property type="entry name" value="DUF4834"/>
    <property type="match status" value="1"/>
</dbReference>
<keyword evidence="1" id="KW-0472">Membrane</keyword>
<dbReference type="InterPro" id="IPR032272">
    <property type="entry name" value="DUF4834"/>
</dbReference>
<sequence length="101" mass="11731">MIAEASFTGFIQTLLIIILIILGLRILFRIVAPYFMHFFLNKVGERMQKEFQKAQQQYQQNPYQGTGNKQNVRETVINNNGTSKNPQATKQVGDYIEYEEL</sequence>
<dbReference type="EMBL" id="CP022384">
    <property type="protein sequence ID" value="ATA82542.1"/>
    <property type="molecule type" value="Genomic_DNA"/>
</dbReference>
<feature type="transmembrane region" description="Helical" evidence="1">
    <location>
        <begin position="6"/>
        <end position="28"/>
    </location>
</feature>
<keyword evidence="1" id="KW-1133">Transmembrane helix</keyword>
<dbReference type="Proteomes" id="UP000217276">
    <property type="component" value="Chromosome"/>
</dbReference>
<dbReference type="RefSeq" id="WP_095914537.1">
    <property type="nucleotide sequence ID" value="NZ_CAUUPF010000012.1"/>
</dbReference>
<dbReference type="KEGG" id="clk:CGC53_09395"/>
<evidence type="ECO:0000313" key="3">
    <source>
        <dbReference type="Proteomes" id="UP000217276"/>
    </source>
</evidence>
<evidence type="ECO:0000256" key="1">
    <source>
        <dbReference type="SAM" id="Phobius"/>
    </source>
</evidence>
<gene>
    <name evidence="2" type="ORF">CGC53_09395</name>
</gene>
<dbReference type="AlphaFoldDB" id="A0A250FBN1"/>
<evidence type="ECO:0000313" key="2">
    <source>
        <dbReference type="EMBL" id="ATA82542.1"/>
    </source>
</evidence>
<name>A0A250FBN1_9FLAO</name>
<protein>
    <submittedName>
        <fullName evidence="2">DUF4834 domain-containing protein</fullName>
    </submittedName>
</protein>
<proteinExistence type="predicted"/>